<feature type="domain" description="DUF4350" evidence="1">
    <location>
        <begin position="40"/>
        <end position="203"/>
    </location>
</feature>
<protein>
    <submittedName>
        <fullName evidence="2">DUF4350 domain-containing protein</fullName>
    </submittedName>
</protein>
<dbReference type="EMBL" id="CP116942">
    <property type="protein sequence ID" value="WCO68867.1"/>
    <property type="molecule type" value="Genomic_DNA"/>
</dbReference>
<evidence type="ECO:0000259" key="1">
    <source>
        <dbReference type="Pfam" id="PF14258"/>
    </source>
</evidence>
<dbReference type="RefSeq" id="WP_272738382.1">
    <property type="nucleotide sequence ID" value="NZ_CP116942.1"/>
</dbReference>
<dbReference type="Proteomes" id="UP001216390">
    <property type="component" value="Chromosome"/>
</dbReference>
<dbReference type="Pfam" id="PF14258">
    <property type="entry name" value="DUF4350"/>
    <property type="match status" value="1"/>
</dbReference>
<organism evidence="2 3">
    <name type="scientific">Iamia majanohamensis</name>
    <dbReference type="NCBI Taxonomy" id="467976"/>
    <lineage>
        <taxon>Bacteria</taxon>
        <taxon>Bacillati</taxon>
        <taxon>Actinomycetota</taxon>
        <taxon>Acidimicrobiia</taxon>
        <taxon>Acidimicrobiales</taxon>
        <taxon>Iamiaceae</taxon>
        <taxon>Iamia</taxon>
    </lineage>
</organism>
<evidence type="ECO:0000313" key="2">
    <source>
        <dbReference type="EMBL" id="WCO68867.1"/>
    </source>
</evidence>
<proteinExistence type="predicted"/>
<name>A0AAE9YI14_9ACTN</name>
<gene>
    <name evidence="2" type="ORF">PO878_09040</name>
</gene>
<keyword evidence="3" id="KW-1185">Reference proteome</keyword>
<dbReference type="AlphaFoldDB" id="A0AAE9YI14"/>
<dbReference type="KEGG" id="ima:PO878_09040"/>
<evidence type="ECO:0000313" key="3">
    <source>
        <dbReference type="Proteomes" id="UP001216390"/>
    </source>
</evidence>
<accession>A0AAE9YI14</accession>
<sequence>MSRRAVLAGGAVVLALAAILLLSSPSQDPYDRPALDPRGTGPEGTAALVALLRAEGATVRIGGLPRDDDDVVVQLRDTLGGDPAEDLEAWVEDGGLLVVTDQGAALAPGGDLLLQAEVRDAGPDCEVDALRDLGPVQGLAGVFPLTGSSSSCFVGTGLGGERLAAVDVRRVGSGLVAATSDPAPLTNAALDQGDDAGLAVALVAPGDDVQVRVLDPNRFLTDADDVGDGSVLGALPARGEQAVSQLVVAFLVWALVSGRRLGRPVVEELPVPLPASDLVLASGRLLDRNGDAADAAERLRRRSRRDLGTTLGLGPDPRPEELADALRAHAGVDPDLVRRALLDPVVDEAGLVATATHLDHLRRDVHR</sequence>
<dbReference type="InterPro" id="IPR025646">
    <property type="entry name" value="DUF4350"/>
</dbReference>
<reference evidence="2" key="1">
    <citation type="submission" date="2023-01" db="EMBL/GenBank/DDBJ databases">
        <title>The diversity of Class Acidimicrobiia in South China Sea sediment environments and the proposal of Iamia marina sp. nov., a novel species of the genus Iamia.</title>
        <authorList>
            <person name="He Y."/>
            <person name="Tian X."/>
        </authorList>
    </citation>
    <scope>NUCLEOTIDE SEQUENCE</scope>
    <source>
        <strain evidence="2">DSM 19957</strain>
    </source>
</reference>